<feature type="transmembrane region" description="Helical" evidence="1">
    <location>
        <begin position="50"/>
        <end position="69"/>
    </location>
</feature>
<dbReference type="Proteomes" id="UP000215694">
    <property type="component" value="Unassembled WGS sequence"/>
</dbReference>
<keyword evidence="1" id="KW-0472">Membrane</keyword>
<evidence type="ECO:0000313" key="3">
    <source>
        <dbReference type="Proteomes" id="UP000215694"/>
    </source>
</evidence>
<proteinExistence type="predicted"/>
<dbReference type="EMBL" id="NOJY02000006">
    <property type="protein sequence ID" value="RDY28488.1"/>
    <property type="molecule type" value="Genomic_DNA"/>
</dbReference>
<protein>
    <submittedName>
        <fullName evidence="2">DUF4956 domain-containing protein</fullName>
    </submittedName>
</protein>
<reference evidence="2 3" key="1">
    <citation type="journal article" date="2017" name="Genome Announc.">
        <title>Draft Genome Sequence of Romboutsia weinsteinii sp. nov. Strain CCRI-19649(T) Isolated from Surface Water.</title>
        <authorList>
            <person name="Maheux A.F."/>
            <person name="Boudreau D.K."/>
            <person name="Berube E."/>
            <person name="Boissinot M."/>
            <person name="Cantin P."/>
            <person name="Raymond F."/>
            <person name="Corbeil J."/>
            <person name="Omar R.F."/>
            <person name="Bergeron M.G."/>
        </authorList>
    </citation>
    <scope>NUCLEOTIDE SEQUENCE [LARGE SCALE GENOMIC DNA]</scope>
    <source>
        <strain evidence="2 3">CCRI-19649</strain>
    </source>
</reference>
<organism evidence="2 3">
    <name type="scientific">Romboutsia weinsteinii</name>
    <dbReference type="NCBI Taxonomy" id="2020949"/>
    <lineage>
        <taxon>Bacteria</taxon>
        <taxon>Bacillati</taxon>
        <taxon>Bacillota</taxon>
        <taxon>Clostridia</taxon>
        <taxon>Peptostreptococcales</taxon>
        <taxon>Peptostreptococcaceae</taxon>
        <taxon>Romboutsia</taxon>
    </lineage>
</organism>
<sequence length="229" mass="25546">MLGTIISSTTGESFTLTNALIVIVASILLGLVISFVYMKTNKKNGYNSGFTTTLVMLPVIISIIILLVGNNVARAFSLAGAFSIIRFRSAPGDPKDISYVFFTLAVGLTCGMGYIVYAVIFTIILCILMFVLDLIKFATPKGKPMHLKITIPEDLNYDGVFDEILNEYTNTYHIERIRTRDFGALYELNYMIELKDSISQKQFLDKLRCRNGNLNISLTLSGFEEKIYG</sequence>
<keyword evidence="1" id="KW-0812">Transmembrane</keyword>
<dbReference type="InterPro" id="IPR032531">
    <property type="entry name" value="DUF4956"/>
</dbReference>
<keyword evidence="1" id="KW-1133">Transmembrane helix</keyword>
<name>A0A371J737_9FIRM</name>
<dbReference type="AlphaFoldDB" id="A0A371J737"/>
<dbReference type="RefSeq" id="WP_094366400.1">
    <property type="nucleotide sequence ID" value="NZ_NOJY02000006.1"/>
</dbReference>
<accession>A0A371J737</accession>
<dbReference type="OrthoDB" id="9803265at2"/>
<evidence type="ECO:0000256" key="1">
    <source>
        <dbReference type="SAM" id="Phobius"/>
    </source>
</evidence>
<comment type="caution">
    <text evidence="2">The sequence shown here is derived from an EMBL/GenBank/DDBJ whole genome shotgun (WGS) entry which is preliminary data.</text>
</comment>
<feature type="transmembrane region" description="Helical" evidence="1">
    <location>
        <begin position="20"/>
        <end position="38"/>
    </location>
</feature>
<evidence type="ECO:0000313" key="2">
    <source>
        <dbReference type="EMBL" id="RDY28488.1"/>
    </source>
</evidence>
<keyword evidence="3" id="KW-1185">Reference proteome</keyword>
<dbReference type="Pfam" id="PF16316">
    <property type="entry name" value="DUF4956"/>
    <property type="match status" value="1"/>
</dbReference>
<feature type="transmembrane region" description="Helical" evidence="1">
    <location>
        <begin position="114"/>
        <end position="135"/>
    </location>
</feature>
<gene>
    <name evidence="2" type="ORF">CHL78_004695</name>
</gene>